<evidence type="ECO:0000256" key="6">
    <source>
        <dbReference type="ARBA" id="ARBA00049348"/>
    </source>
</evidence>
<dbReference type="PANTHER" id="PTHR10815:SF13">
    <property type="entry name" value="METHYLATED-DNA--PROTEIN-CYSTEINE METHYLTRANSFERASE"/>
    <property type="match status" value="1"/>
</dbReference>
<gene>
    <name evidence="8" type="ORF">H9X81_08550</name>
</gene>
<protein>
    <submittedName>
        <fullName evidence="8">Methylated-DNA--[protein]-cysteine S-methyltransferase</fullName>
    </submittedName>
</protein>
<dbReference type="SUPFAM" id="SSF46767">
    <property type="entry name" value="Methylated DNA-protein cysteine methyltransferase, C-terminal domain"/>
    <property type="match status" value="1"/>
</dbReference>
<dbReference type="InterPro" id="IPR036217">
    <property type="entry name" value="MethylDNA_cys_MeTrfase_DNAb"/>
</dbReference>
<proteinExistence type="predicted"/>
<dbReference type="InterPro" id="IPR014048">
    <property type="entry name" value="MethylDNA_cys_MeTrfase_DNA-bd"/>
</dbReference>
<dbReference type="Pfam" id="PF01035">
    <property type="entry name" value="DNA_binding_1"/>
    <property type="match status" value="1"/>
</dbReference>
<dbReference type="InterPro" id="IPR001497">
    <property type="entry name" value="MethylDNA_cys_MeTrfase_AS"/>
</dbReference>
<evidence type="ECO:0000256" key="3">
    <source>
        <dbReference type="ARBA" id="ARBA00022679"/>
    </source>
</evidence>
<dbReference type="NCBIfam" id="TIGR00589">
    <property type="entry name" value="ogt"/>
    <property type="match status" value="1"/>
</dbReference>
<dbReference type="Proteomes" id="UP000724149">
    <property type="component" value="Unassembled WGS sequence"/>
</dbReference>
<comment type="catalytic activity">
    <reaction evidence="1">
        <text>a 4-O-methyl-thymidine in DNA + L-cysteinyl-[protein] = a thymidine in DNA + S-methyl-L-cysteinyl-[protein]</text>
        <dbReference type="Rhea" id="RHEA:53428"/>
        <dbReference type="Rhea" id="RHEA-COMP:10131"/>
        <dbReference type="Rhea" id="RHEA-COMP:10132"/>
        <dbReference type="Rhea" id="RHEA-COMP:13555"/>
        <dbReference type="Rhea" id="RHEA-COMP:13556"/>
        <dbReference type="ChEBI" id="CHEBI:29950"/>
        <dbReference type="ChEBI" id="CHEBI:82612"/>
        <dbReference type="ChEBI" id="CHEBI:137386"/>
        <dbReference type="ChEBI" id="CHEBI:137387"/>
        <dbReference type="EC" id="2.1.1.63"/>
    </reaction>
</comment>
<dbReference type="EMBL" id="JACSNR010000008">
    <property type="protein sequence ID" value="MBM6923736.1"/>
    <property type="molecule type" value="Genomic_DNA"/>
</dbReference>
<organism evidence="8 9">
    <name type="scientific">Hydrogenoanaerobacterium saccharovorans</name>
    <dbReference type="NCBI Taxonomy" id="474960"/>
    <lineage>
        <taxon>Bacteria</taxon>
        <taxon>Bacillati</taxon>
        <taxon>Bacillota</taxon>
        <taxon>Clostridia</taxon>
        <taxon>Eubacteriales</taxon>
        <taxon>Oscillospiraceae</taxon>
        <taxon>Hydrogenoanaerobacterium</taxon>
    </lineage>
</organism>
<dbReference type="InterPro" id="IPR036388">
    <property type="entry name" value="WH-like_DNA-bd_sf"/>
</dbReference>
<comment type="caution">
    <text evidence="8">The sequence shown here is derived from an EMBL/GenBank/DDBJ whole genome shotgun (WGS) entry which is preliminary data.</text>
</comment>
<keyword evidence="9" id="KW-1185">Reference proteome</keyword>
<comment type="catalytic activity">
    <reaction evidence="6">
        <text>a 6-O-methyl-2'-deoxyguanosine in DNA + L-cysteinyl-[protein] = S-methyl-L-cysteinyl-[protein] + a 2'-deoxyguanosine in DNA</text>
        <dbReference type="Rhea" id="RHEA:24000"/>
        <dbReference type="Rhea" id="RHEA-COMP:10131"/>
        <dbReference type="Rhea" id="RHEA-COMP:10132"/>
        <dbReference type="Rhea" id="RHEA-COMP:11367"/>
        <dbReference type="Rhea" id="RHEA-COMP:11368"/>
        <dbReference type="ChEBI" id="CHEBI:29950"/>
        <dbReference type="ChEBI" id="CHEBI:82612"/>
        <dbReference type="ChEBI" id="CHEBI:85445"/>
        <dbReference type="ChEBI" id="CHEBI:85448"/>
        <dbReference type="EC" id="2.1.1.63"/>
    </reaction>
</comment>
<feature type="domain" description="Methylated-DNA-[protein]-cysteine S-methyltransferase DNA binding" evidence="7">
    <location>
        <begin position="88"/>
        <end position="168"/>
    </location>
</feature>
<reference evidence="8 9" key="1">
    <citation type="journal article" date="2021" name="Sci. Rep.">
        <title>The distribution of antibiotic resistance genes in chicken gut microbiota commensals.</title>
        <authorList>
            <person name="Juricova H."/>
            <person name="Matiasovicova J."/>
            <person name="Kubasova T."/>
            <person name="Cejkova D."/>
            <person name="Rychlik I."/>
        </authorList>
    </citation>
    <scope>NUCLEOTIDE SEQUENCE [LARGE SCALE GENOMIC DNA]</scope>
    <source>
        <strain evidence="8 9">An564</strain>
    </source>
</reference>
<dbReference type="Gene3D" id="1.10.10.10">
    <property type="entry name" value="Winged helix-like DNA-binding domain superfamily/Winged helix DNA-binding domain"/>
    <property type="match status" value="1"/>
</dbReference>
<dbReference type="PANTHER" id="PTHR10815">
    <property type="entry name" value="METHYLATED-DNA--PROTEIN-CYSTEINE METHYLTRANSFERASE"/>
    <property type="match status" value="1"/>
</dbReference>
<evidence type="ECO:0000259" key="7">
    <source>
        <dbReference type="Pfam" id="PF01035"/>
    </source>
</evidence>
<name>A0ABS2GNQ8_9FIRM</name>
<keyword evidence="4" id="KW-0227">DNA damage</keyword>
<accession>A0ABS2GNQ8</accession>
<evidence type="ECO:0000313" key="9">
    <source>
        <dbReference type="Proteomes" id="UP000724149"/>
    </source>
</evidence>
<keyword evidence="3" id="KW-0808">Transferase</keyword>
<evidence type="ECO:0000256" key="1">
    <source>
        <dbReference type="ARBA" id="ARBA00001286"/>
    </source>
</evidence>
<keyword evidence="2" id="KW-0489">Methyltransferase</keyword>
<evidence type="ECO:0000256" key="5">
    <source>
        <dbReference type="ARBA" id="ARBA00023204"/>
    </source>
</evidence>
<dbReference type="RefSeq" id="WP_204721282.1">
    <property type="nucleotide sequence ID" value="NZ_JACSNR010000008.1"/>
</dbReference>
<keyword evidence="5" id="KW-0234">DNA repair</keyword>
<evidence type="ECO:0000256" key="2">
    <source>
        <dbReference type="ARBA" id="ARBA00022603"/>
    </source>
</evidence>
<sequence length="171" mass="18689">MLTSHRFSCSLGTISLYFEDEALIGLDLEGSAGCGERLMAQLARHGIDPTAFRPEATPAALAVEQWLINYAAGSKDPFTLPRKLYGTPFQISVWNALEALDYDEVISYAELARRVGSNGYRAVGTAVGHNPIPIIIPCHRIVRQDGIIGRFGAGDGTETKRKLLRLEGHSY</sequence>
<evidence type="ECO:0000313" key="8">
    <source>
        <dbReference type="EMBL" id="MBM6923736.1"/>
    </source>
</evidence>
<dbReference type="PROSITE" id="PS00374">
    <property type="entry name" value="MGMT"/>
    <property type="match status" value="1"/>
</dbReference>
<dbReference type="CDD" id="cd06445">
    <property type="entry name" value="ATase"/>
    <property type="match status" value="1"/>
</dbReference>
<evidence type="ECO:0000256" key="4">
    <source>
        <dbReference type="ARBA" id="ARBA00022763"/>
    </source>
</evidence>